<sequence>MAAAARGRCP</sequence>
<evidence type="ECO:0000313" key="1">
    <source>
        <dbReference type="EMBL" id="JAD52737.1"/>
    </source>
</evidence>
<proteinExistence type="predicted"/>
<protein>
    <submittedName>
        <fullName evidence="1">Uncharacterized protein</fullName>
    </submittedName>
</protein>
<reference evidence="1" key="1">
    <citation type="submission" date="2014-09" db="EMBL/GenBank/DDBJ databases">
        <authorList>
            <person name="Magalhaes I.L.F."/>
            <person name="Oliveira U."/>
            <person name="Santos F.R."/>
            <person name="Vidigal T.H.D.A."/>
            <person name="Brescovit A.D."/>
            <person name="Santos A.J."/>
        </authorList>
    </citation>
    <scope>NUCLEOTIDE SEQUENCE</scope>
    <source>
        <tissue evidence="1">Shoot tissue taken approximately 20 cm above the soil surface</tissue>
    </source>
</reference>
<organism evidence="1">
    <name type="scientific">Arundo donax</name>
    <name type="common">Giant reed</name>
    <name type="synonym">Donax arundinaceus</name>
    <dbReference type="NCBI Taxonomy" id="35708"/>
    <lineage>
        <taxon>Eukaryota</taxon>
        <taxon>Viridiplantae</taxon>
        <taxon>Streptophyta</taxon>
        <taxon>Embryophyta</taxon>
        <taxon>Tracheophyta</taxon>
        <taxon>Spermatophyta</taxon>
        <taxon>Magnoliopsida</taxon>
        <taxon>Liliopsida</taxon>
        <taxon>Poales</taxon>
        <taxon>Poaceae</taxon>
        <taxon>PACMAD clade</taxon>
        <taxon>Arundinoideae</taxon>
        <taxon>Arundineae</taxon>
        <taxon>Arundo</taxon>
    </lineage>
</organism>
<reference evidence="1" key="2">
    <citation type="journal article" date="2015" name="Data Brief">
        <title>Shoot transcriptome of the giant reed, Arundo donax.</title>
        <authorList>
            <person name="Barrero R.A."/>
            <person name="Guerrero F.D."/>
            <person name="Moolhuijzen P."/>
            <person name="Goolsby J.A."/>
            <person name="Tidwell J."/>
            <person name="Bellgard S.E."/>
            <person name="Bellgard M.I."/>
        </authorList>
    </citation>
    <scope>NUCLEOTIDE SEQUENCE</scope>
    <source>
        <tissue evidence="1">Shoot tissue taken approximately 20 cm above the soil surface</tissue>
    </source>
</reference>
<dbReference type="EMBL" id="GBRH01245158">
    <property type="protein sequence ID" value="JAD52737.1"/>
    <property type="molecule type" value="Transcribed_RNA"/>
</dbReference>
<name>A0A0A9B084_ARUDO</name>
<accession>A0A0A9B084</accession>